<comment type="caution">
    <text evidence="2">The sequence shown here is derived from an EMBL/GenBank/DDBJ whole genome shotgun (WGS) entry which is preliminary data.</text>
</comment>
<organism evidence="2 3">
    <name type="scientific">Zoarces viviparus</name>
    <name type="common">Viviparous eelpout</name>
    <name type="synonym">Blennius viviparus</name>
    <dbReference type="NCBI Taxonomy" id="48416"/>
    <lineage>
        <taxon>Eukaryota</taxon>
        <taxon>Metazoa</taxon>
        <taxon>Chordata</taxon>
        <taxon>Craniata</taxon>
        <taxon>Vertebrata</taxon>
        <taxon>Euteleostomi</taxon>
        <taxon>Actinopterygii</taxon>
        <taxon>Neopterygii</taxon>
        <taxon>Teleostei</taxon>
        <taxon>Neoteleostei</taxon>
        <taxon>Acanthomorphata</taxon>
        <taxon>Eupercaria</taxon>
        <taxon>Perciformes</taxon>
        <taxon>Cottioidei</taxon>
        <taxon>Zoarcales</taxon>
        <taxon>Zoarcidae</taxon>
        <taxon>Zoarcinae</taxon>
        <taxon>Zoarces</taxon>
    </lineage>
</organism>
<dbReference type="EMBL" id="JBCEZU010000329">
    <property type="protein sequence ID" value="KAK9521300.1"/>
    <property type="molecule type" value="Genomic_DNA"/>
</dbReference>
<name>A0AAW1EFP6_ZOAVI</name>
<dbReference type="Proteomes" id="UP001488805">
    <property type="component" value="Unassembled WGS sequence"/>
</dbReference>
<dbReference type="AlphaFoldDB" id="A0AAW1EFP6"/>
<sequence length="76" mass="7788">MESSRAKRGLCSNRSAATGSGDEEDTGTGRDLQGARGTLRGCGSHGFHPPPSEGPKVRPPSAALRLARGHFSPASS</sequence>
<feature type="region of interest" description="Disordered" evidence="1">
    <location>
        <begin position="1"/>
        <end position="76"/>
    </location>
</feature>
<proteinExistence type="predicted"/>
<keyword evidence="3" id="KW-1185">Reference proteome</keyword>
<accession>A0AAW1EFP6</accession>
<evidence type="ECO:0000256" key="1">
    <source>
        <dbReference type="SAM" id="MobiDB-lite"/>
    </source>
</evidence>
<evidence type="ECO:0000313" key="2">
    <source>
        <dbReference type="EMBL" id="KAK9521300.1"/>
    </source>
</evidence>
<protein>
    <submittedName>
        <fullName evidence="2">Uncharacterized protein</fullName>
    </submittedName>
</protein>
<reference evidence="2 3" key="1">
    <citation type="journal article" date="2024" name="Genome Biol. Evol.">
        <title>Chromosome-level genome assembly of the viviparous eelpout Zoarces viviparus.</title>
        <authorList>
            <person name="Fuhrmann N."/>
            <person name="Brasseur M.V."/>
            <person name="Bakowski C.E."/>
            <person name="Podsiadlowski L."/>
            <person name="Prost S."/>
            <person name="Krehenwinkel H."/>
            <person name="Mayer C."/>
        </authorList>
    </citation>
    <scope>NUCLEOTIDE SEQUENCE [LARGE SCALE GENOMIC DNA]</scope>
    <source>
        <strain evidence="2">NO-MEL_2022_Ind0_liver</strain>
    </source>
</reference>
<evidence type="ECO:0000313" key="3">
    <source>
        <dbReference type="Proteomes" id="UP001488805"/>
    </source>
</evidence>
<gene>
    <name evidence="2" type="ORF">VZT92_021119</name>
</gene>